<evidence type="ECO:0000256" key="27">
    <source>
        <dbReference type="PIRNR" id="PIRNR000727"/>
    </source>
</evidence>
<dbReference type="GO" id="GO:0005524">
    <property type="term" value="F:ATP binding"/>
    <property type="evidence" value="ECO:0007669"/>
    <property type="project" value="UniProtKB-UniRule"/>
</dbReference>
<comment type="catalytic activity">
    <reaction evidence="25">
        <text>L-homoserine + NADP(+) = L-aspartate 4-semialdehyde + NADPH + H(+)</text>
        <dbReference type="Rhea" id="RHEA:15761"/>
        <dbReference type="ChEBI" id="CHEBI:15378"/>
        <dbReference type="ChEBI" id="CHEBI:57476"/>
        <dbReference type="ChEBI" id="CHEBI:57783"/>
        <dbReference type="ChEBI" id="CHEBI:58349"/>
        <dbReference type="ChEBI" id="CHEBI:537519"/>
        <dbReference type="EC" id="1.1.1.3"/>
    </reaction>
    <physiologicalReaction direction="right-to-left" evidence="25">
        <dbReference type="Rhea" id="RHEA:15763"/>
    </physiologicalReaction>
</comment>
<name>A0A1I1PEX2_9GAMM</name>
<evidence type="ECO:0000256" key="20">
    <source>
        <dbReference type="ARBA" id="ARBA00023053"/>
    </source>
</evidence>
<keyword evidence="14 27" id="KW-0547">Nucleotide-binding</keyword>
<dbReference type="InterPro" id="IPR042199">
    <property type="entry name" value="AsparK_Bifunc_asparK/hSer_DH"/>
</dbReference>
<dbReference type="InterPro" id="IPR018042">
    <property type="entry name" value="Aspartate_kinase_CS"/>
</dbReference>
<dbReference type="Gene3D" id="3.40.1160.10">
    <property type="entry name" value="Acetylglutamate kinase-like"/>
    <property type="match status" value="1"/>
</dbReference>
<comment type="pathway">
    <text evidence="2 27">Amino-acid biosynthesis; L-lysine biosynthesis via DAP pathway; (S)-tetrahydrodipicolinate from L-aspartate: step 1/4.</text>
</comment>
<keyword evidence="20" id="KW-0915">Sodium</keyword>
<sequence length="786" mass="87452">MNTAVHKFGGSSLSSAARYHAVANIIISHCQAGDSVVVSAAGKTTNTLVKLWLCYQQNDSQGTLDVIKLLKNHQVELISELLIDELQETALQKLNDELELIATLAQQQELVEAQLLAHGEVWSARLLAQYLTQLEHKANAFDARDLLLLSGGQLQHEKNQKSCQVLNSEQFNVVTGFIAKNESGETVTLGRNGSDYSATLIARYCNAQSVTIWTDTQGVYSTDPRKVKQAIKYAKVCREQANLLARLGNPVLHAKTLTPLKDTNIKLVVRSSFDSHSACTEIVKKGNAKQKHFLTTLDNHDLVKIEQLIEGEVGELSQLIQHTLHHFELDSETYLLIPAAYTHIVINHLSGRANLVESNLFGLGIVCPNDIAHQLTQQAAKILQKYNINIRFAFSQKDMPGNEYGLVLCEQAFDTDLLTILHEELISDSQELAVVVAGLGNVGATFITQLEKQLVRLNYLLPVKLVGLVRSENMLFCSDGIKIHNWLEQWQTSAIAYDNKSLIAALEQLDYEHKVVIDITASEDFSLLYPDFAAQDCHLISANKYAGTAHTTWYNALKEKLYERNLKWRYNTSVGAGLPINFALNDLQYSGDKIERLLGVFSGTLSWLCCEYDGSVPFSELLLKAKDMGYTEPDPREDLSGRDVQRKLLILARELGLTLDLDDISLTPMMPADLAQGDWLSFLEKRDKLDAFMSDKLIQAKKEDLVLRYVAELNLQQDKLVAKVALSAVKKDEPLAGLKAGDNIFVINSLWYQDNALVIQGPGAGQEVTAAGIHSDLYWLTHSLIK</sequence>
<evidence type="ECO:0000256" key="14">
    <source>
        <dbReference type="ARBA" id="ARBA00022741"/>
    </source>
</evidence>
<evidence type="ECO:0000256" key="11">
    <source>
        <dbReference type="ARBA" id="ARBA00022679"/>
    </source>
</evidence>
<dbReference type="PROSITE" id="PS01042">
    <property type="entry name" value="HOMOSER_DHGENASE"/>
    <property type="match status" value="1"/>
</dbReference>
<evidence type="ECO:0000256" key="22">
    <source>
        <dbReference type="ARBA" id="ARBA00023268"/>
    </source>
</evidence>
<keyword evidence="22" id="KW-0511">Multifunctional enzyme</keyword>
<gene>
    <name evidence="31" type="ORF">SAMN02745724_03418</name>
</gene>
<dbReference type="AlphaFoldDB" id="A0A1I1PEX2"/>
<evidence type="ECO:0000256" key="7">
    <source>
        <dbReference type="ARBA" id="ARBA00007952"/>
    </source>
</evidence>
<organism evidence="31 32">
    <name type="scientific">Pseudoalteromonas denitrificans DSM 6059</name>
    <dbReference type="NCBI Taxonomy" id="1123010"/>
    <lineage>
        <taxon>Bacteria</taxon>
        <taxon>Pseudomonadati</taxon>
        <taxon>Pseudomonadota</taxon>
        <taxon>Gammaproteobacteria</taxon>
        <taxon>Alteromonadales</taxon>
        <taxon>Pseudoalteromonadaceae</taxon>
        <taxon>Pseudoalteromonas</taxon>
    </lineage>
</organism>
<dbReference type="PIRSF" id="PIRSF000727">
    <property type="entry name" value="ThrA"/>
    <property type="match status" value="1"/>
</dbReference>
<evidence type="ECO:0000256" key="12">
    <source>
        <dbReference type="ARBA" id="ARBA00022697"/>
    </source>
</evidence>
<keyword evidence="11 27" id="KW-0808">Transferase</keyword>
<dbReference type="Pfam" id="PF00742">
    <property type="entry name" value="Homoserine_dh"/>
    <property type="match status" value="1"/>
</dbReference>
<dbReference type="Gene3D" id="3.30.360.10">
    <property type="entry name" value="Dihydrodipicolinate Reductase, domain 2"/>
    <property type="match status" value="1"/>
</dbReference>
<dbReference type="NCBIfam" id="NF007003">
    <property type="entry name" value="PRK09466.1"/>
    <property type="match status" value="1"/>
</dbReference>
<comment type="pathway">
    <text evidence="4 27">Amino-acid biosynthesis; L-threonine biosynthesis; L-threonine from L-aspartate: step 3/5.</text>
</comment>
<evidence type="ECO:0000313" key="31">
    <source>
        <dbReference type="EMBL" id="SFD08192.1"/>
    </source>
</evidence>
<dbReference type="PROSITE" id="PS00324">
    <property type="entry name" value="ASPARTOKINASE"/>
    <property type="match status" value="1"/>
</dbReference>
<dbReference type="UniPathway" id="UPA00050">
    <property type="reaction ID" value="UER00063"/>
</dbReference>
<keyword evidence="19" id="KW-0520">NAD</keyword>
<evidence type="ECO:0000256" key="5">
    <source>
        <dbReference type="ARBA" id="ARBA00005062"/>
    </source>
</evidence>
<proteinExistence type="inferred from homology"/>
<comment type="similarity">
    <text evidence="7 27">In the C-terminal section; belongs to the homoserine dehydrogenase family.</text>
</comment>
<keyword evidence="16 27" id="KW-0067">ATP-binding</keyword>
<feature type="domain" description="Homoserine dehydrogenase catalytic" evidence="29">
    <location>
        <begin position="579"/>
        <end position="777"/>
    </location>
</feature>
<dbReference type="EC" id="2.7.2.4" evidence="27"/>
<dbReference type="STRING" id="1123010.SAMN02745724_03418"/>
<comment type="similarity">
    <text evidence="8 27">In the N-terminal section; belongs to the aspartokinase family.</text>
</comment>
<dbReference type="UniPathway" id="UPA00034">
    <property type="reaction ID" value="UER00015"/>
</dbReference>
<feature type="domain" description="Aspartate/homoserine dehydrogenase NAD-binding" evidence="30">
    <location>
        <begin position="438"/>
        <end position="570"/>
    </location>
</feature>
<dbReference type="GO" id="GO:0004412">
    <property type="term" value="F:homoserine dehydrogenase activity"/>
    <property type="evidence" value="ECO:0007669"/>
    <property type="project" value="UniProtKB-UniRule"/>
</dbReference>
<dbReference type="UniPathway" id="UPA00051">
    <property type="reaction ID" value="UER00462"/>
</dbReference>
<feature type="domain" description="Aspartate/glutamate/uridylate kinase" evidence="28">
    <location>
        <begin position="3"/>
        <end position="271"/>
    </location>
</feature>
<dbReference type="GO" id="GO:0046872">
    <property type="term" value="F:metal ion binding"/>
    <property type="evidence" value="ECO:0007669"/>
    <property type="project" value="UniProtKB-KW"/>
</dbReference>
<evidence type="ECO:0000256" key="10">
    <source>
        <dbReference type="ARBA" id="ARBA00022605"/>
    </source>
</evidence>
<dbReference type="FunFam" id="3.30.360.10:FF:000006">
    <property type="entry name" value="Bifunctional aspartokinase/homoserine dehydrogenase"/>
    <property type="match status" value="1"/>
</dbReference>
<evidence type="ECO:0000256" key="4">
    <source>
        <dbReference type="ARBA" id="ARBA00005056"/>
    </source>
</evidence>
<dbReference type="PANTHER" id="PTHR43070">
    <property type="match status" value="1"/>
</dbReference>
<dbReference type="Gene3D" id="1.20.120.1320">
    <property type="entry name" value="Aspartokinase, catalytic domain"/>
    <property type="match status" value="1"/>
</dbReference>
<comment type="catalytic activity">
    <reaction evidence="26">
        <text>L-homoserine + NAD(+) = L-aspartate 4-semialdehyde + NADH + H(+)</text>
        <dbReference type="Rhea" id="RHEA:15757"/>
        <dbReference type="ChEBI" id="CHEBI:15378"/>
        <dbReference type="ChEBI" id="CHEBI:57476"/>
        <dbReference type="ChEBI" id="CHEBI:57540"/>
        <dbReference type="ChEBI" id="CHEBI:57945"/>
        <dbReference type="ChEBI" id="CHEBI:537519"/>
        <dbReference type="EC" id="1.1.1.3"/>
    </reaction>
    <physiologicalReaction direction="right-to-left" evidence="26">
        <dbReference type="Rhea" id="RHEA:15759"/>
    </physiologicalReaction>
</comment>
<keyword evidence="15 27" id="KW-0418">Kinase</keyword>
<evidence type="ECO:0000256" key="1">
    <source>
        <dbReference type="ARBA" id="ARBA00001920"/>
    </source>
</evidence>
<dbReference type="EC" id="1.1.1.3" evidence="27"/>
<evidence type="ECO:0000256" key="23">
    <source>
        <dbReference type="ARBA" id="ARBA00044938"/>
    </source>
</evidence>
<evidence type="ECO:0000259" key="29">
    <source>
        <dbReference type="Pfam" id="PF00742"/>
    </source>
</evidence>
<comment type="function">
    <text evidence="23">Bifunctional aspartate kinase and homoserine dehydrogenase that catalyzes the first and the third steps toward the synthesis of lysine, methionine and threonine from aspartate.</text>
</comment>
<evidence type="ECO:0000256" key="26">
    <source>
        <dbReference type="ARBA" id="ARBA00049031"/>
    </source>
</evidence>
<dbReference type="Gene3D" id="3.40.50.720">
    <property type="entry name" value="NAD(P)-binding Rossmann-like Domain"/>
    <property type="match status" value="1"/>
</dbReference>
<dbReference type="InterPro" id="IPR049638">
    <property type="entry name" value="AK-HD"/>
</dbReference>
<dbReference type="SUPFAM" id="SSF55347">
    <property type="entry name" value="Glyceraldehyde-3-phosphate dehydrogenase-like, C-terminal domain"/>
    <property type="match status" value="1"/>
</dbReference>
<evidence type="ECO:0000256" key="9">
    <source>
        <dbReference type="ARBA" id="ARBA00011881"/>
    </source>
</evidence>
<comment type="subunit">
    <text evidence="9 27">Homotetramer.</text>
</comment>
<evidence type="ECO:0000256" key="21">
    <source>
        <dbReference type="ARBA" id="ARBA00023167"/>
    </source>
</evidence>
<dbReference type="Proteomes" id="UP000198862">
    <property type="component" value="Unassembled WGS sequence"/>
</dbReference>
<dbReference type="GO" id="GO:0009088">
    <property type="term" value="P:threonine biosynthetic process"/>
    <property type="evidence" value="ECO:0007669"/>
    <property type="project" value="UniProtKB-UniRule"/>
</dbReference>
<dbReference type="InterPro" id="IPR036393">
    <property type="entry name" value="AceGlu_kinase-like_sf"/>
</dbReference>
<reference evidence="31 32" key="1">
    <citation type="submission" date="2016-10" db="EMBL/GenBank/DDBJ databases">
        <authorList>
            <person name="de Groot N.N."/>
        </authorList>
    </citation>
    <scope>NUCLEOTIDE SEQUENCE [LARGE SCALE GENOMIC DNA]</scope>
    <source>
        <strain evidence="31 32">DSM 6059</strain>
    </source>
</reference>
<dbReference type="SUPFAM" id="SSF51735">
    <property type="entry name" value="NAD(P)-binding Rossmann-fold domains"/>
    <property type="match status" value="1"/>
</dbReference>
<dbReference type="Pfam" id="PF00696">
    <property type="entry name" value="AA_kinase"/>
    <property type="match status" value="1"/>
</dbReference>
<dbReference type="InterPro" id="IPR019811">
    <property type="entry name" value="HDH_CS"/>
</dbReference>
<dbReference type="InterPro" id="IPR011147">
    <property type="entry name" value="Bifunc_Aspkin/hSer_DH"/>
</dbReference>
<dbReference type="InterPro" id="IPR001342">
    <property type="entry name" value="HDH_cat"/>
</dbReference>
<dbReference type="OrthoDB" id="9799110at2"/>
<dbReference type="InterPro" id="IPR036291">
    <property type="entry name" value="NAD(P)-bd_dom_sf"/>
</dbReference>
<dbReference type="InterPro" id="IPR001048">
    <property type="entry name" value="Asp/Glu/Uridylate_kinase"/>
</dbReference>
<comment type="catalytic activity">
    <reaction evidence="24">
        <text>L-aspartate + ATP = 4-phospho-L-aspartate + ADP</text>
        <dbReference type="Rhea" id="RHEA:23776"/>
        <dbReference type="ChEBI" id="CHEBI:29991"/>
        <dbReference type="ChEBI" id="CHEBI:30616"/>
        <dbReference type="ChEBI" id="CHEBI:57535"/>
        <dbReference type="ChEBI" id="CHEBI:456216"/>
        <dbReference type="EC" id="2.7.2.4"/>
    </reaction>
    <physiologicalReaction direction="left-to-right" evidence="24">
        <dbReference type="Rhea" id="RHEA:23777"/>
    </physiologicalReaction>
</comment>
<keyword evidence="13" id="KW-0479">Metal-binding</keyword>
<evidence type="ECO:0000256" key="19">
    <source>
        <dbReference type="ARBA" id="ARBA00023027"/>
    </source>
</evidence>
<evidence type="ECO:0000256" key="15">
    <source>
        <dbReference type="ARBA" id="ARBA00022777"/>
    </source>
</evidence>
<evidence type="ECO:0000256" key="8">
    <source>
        <dbReference type="ARBA" id="ARBA00010046"/>
    </source>
</evidence>
<evidence type="ECO:0000256" key="16">
    <source>
        <dbReference type="ARBA" id="ARBA00022840"/>
    </source>
</evidence>
<evidence type="ECO:0000256" key="2">
    <source>
        <dbReference type="ARBA" id="ARBA00004766"/>
    </source>
</evidence>
<comment type="pathway">
    <text evidence="5 27">Amino-acid biosynthesis; L-methionine biosynthesis via de novo pathway; L-homoserine from L-aspartate: step 3/3.</text>
</comment>
<evidence type="ECO:0000313" key="32">
    <source>
        <dbReference type="Proteomes" id="UP000198862"/>
    </source>
</evidence>
<evidence type="ECO:0000259" key="30">
    <source>
        <dbReference type="Pfam" id="PF03447"/>
    </source>
</evidence>
<dbReference type="Pfam" id="PF03447">
    <property type="entry name" value="NAD_binding_3"/>
    <property type="match status" value="1"/>
</dbReference>
<evidence type="ECO:0000259" key="28">
    <source>
        <dbReference type="Pfam" id="PF00696"/>
    </source>
</evidence>
<accession>A0A1I1PEX2</accession>
<keyword evidence="12" id="KW-0791">Threonine biosynthesis</keyword>
<dbReference type="EMBL" id="FOLO01000031">
    <property type="protein sequence ID" value="SFD08192.1"/>
    <property type="molecule type" value="Genomic_DNA"/>
</dbReference>
<dbReference type="NCBIfam" id="TIGR00657">
    <property type="entry name" value="asp_kinases"/>
    <property type="match status" value="1"/>
</dbReference>
<evidence type="ECO:0000256" key="17">
    <source>
        <dbReference type="ARBA" id="ARBA00022857"/>
    </source>
</evidence>
<keyword evidence="32" id="KW-1185">Reference proteome</keyword>
<keyword evidence="21" id="KW-0486">Methionine biosynthesis</keyword>
<dbReference type="RefSeq" id="WP_091987032.1">
    <property type="nucleotide sequence ID" value="NZ_FOLO01000031.1"/>
</dbReference>
<dbReference type="PANTHER" id="PTHR43070:SF5">
    <property type="entry name" value="HOMOSERINE DEHYDROGENASE"/>
    <property type="match status" value="1"/>
</dbReference>
<dbReference type="GO" id="GO:0009089">
    <property type="term" value="P:lysine biosynthetic process via diaminopimelate"/>
    <property type="evidence" value="ECO:0007669"/>
    <property type="project" value="UniProtKB-UniRule"/>
</dbReference>
<comment type="cofactor">
    <cofactor evidence="1">
        <name>a metal cation</name>
        <dbReference type="ChEBI" id="CHEBI:25213"/>
    </cofactor>
</comment>
<keyword evidence="10 27" id="KW-0028">Amino-acid biosynthesis</keyword>
<keyword evidence="17 27" id="KW-0521">NADP</keyword>
<dbReference type="InterPro" id="IPR001341">
    <property type="entry name" value="Asp_kinase"/>
</dbReference>
<dbReference type="GO" id="GO:0009086">
    <property type="term" value="P:methionine biosynthetic process"/>
    <property type="evidence" value="ECO:0007669"/>
    <property type="project" value="UniProtKB-KW"/>
</dbReference>
<comment type="pathway">
    <text evidence="6 27">Amino-acid biosynthesis; L-threonine biosynthesis; L-threonine from L-aspartate: step 1/5.</text>
</comment>
<evidence type="ECO:0000256" key="24">
    <source>
        <dbReference type="ARBA" id="ARBA00048561"/>
    </source>
</evidence>
<comment type="pathway">
    <text evidence="3 27">Amino-acid biosynthesis; L-methionine biosynthesis via de novo pathway; L-homoserine from L-aspartate: step 1/3.</text>
</comment>
<evidence type="ECO:0000256" key="6">
    <source>
        <dbReference type="ARBA" id="ARBA00005139"/>
    </source>
</evidence>
<evidence type="ECO:0000256" key="13">
    <source>
        <dbReference type="ARBA" id="ARBA00022723"/>
    </source>
</evidence>
<protein>
    <recommendedName>
        <fullName evidence="27">Bifunctional aspartokinase/homoserine dehydrogenase</fullName>
    </recommendedName>
    <domain>
        <recommendedName>
            <fullName evidence="27">Aspartokinase</fullName>
            <ecNumber evidence="27">2.7.2.4</ecNumber>
        </recommendedName>
    </domain>
    <domain>
        <recommendedName>
            <fullName evidence="27">Homoserine dehydrogenase</fullName>
            <ecNumber evidence="27">1.1.1.3</ecNumber>
        </recommendedName>
    </domain>
</protein>
<dbReference type="InterPro" id="IPR005106">
    <property type="entry name" value="Asp/hSer_DH_NAD-bd"/>
</dbReference>
<dbReference type="GO" id="GO:0004072">
    <property type="term" value="F:aspartate kinase activity"/>
    <property type="evidence" value="ECO:0007669"/>
    <property type="project" value="UniProtKB-UniRule"/>
</dbReference>
<dbReference type="SUPFAM" id="SSF53633">
    <property type="entry name" value="Carbamate kinase-like"/>
    <property type="match status" value="1"/>
</dbReference>
<evidence type="ECO:0000256" key="25">
    <source>
        <dbReference type="ARBA" id="ARBA00048841"/>
    </source>
</evidence>
<dbReference type="GO" id="GO:0050661">
    <property type="term" value="F:NADP binding"/>
    <property type="evidence" value="ECO:0007669"/>
    <property type="project" value="UniProtKB-UniRule"/>
</dbReference>
<dbReference type="GO" id="GO:0009090">
    <property type="term" value="P:homoserine biosynthetic process"/>
    <property type="evidence" value="ECO:0007669"/>
    <property type="project" value="UniProtKB-ARBA"/>
</dbReference>
<keyword evidence="18 27" id="KW-0560">Oxidoreductase</keyword>
<evidence type="ECO:0000256" key="3">
    <source>
        <dbReference type="ARBA" id="ARBA00004986"/>
    </source>
</evidence>
<evidence type="ECO:0000256" key="18">
    <source>
        <dbReference type="ARBA" id="ARBA00023002"/>
    </source>
</evidence>